<feature type="non-terminal residue" evidence="1">
    <location>
        <position position="525"/>
    </location>
</feature>
<dbReference type="AlphaFoldDB" id="A0A812JQN9"/>
<comment type="caution">
    <text evidence="1">The sequence shown here is derived from an EMBL/GenBank/DDBJ whole genome shotgun (WGS) entry which is preliminary data.</text>
</comment>
<accession>A0A812JQN9</accession>
<gene>
    <name evidence="1" type="primary">ppk25</name>
    <name evidence="1" type="ORF">SNEC2469_LOCUS1971</name>
</gene>
<evidence type="ECO:0000313" key="2">
    <source>
        <dbReference type="Proteomes" id="UP000601435"/>
    </source>
</evidence>
<dbReference type="EMBL" id="CAJNJA010006322">
    <property type="protein sequence ID" value="CAE7208788.1"/>
    <property type="molecule type" value="Genomic_DNA"/>
</dbReference>
<dbReference type="Proteomes" id="UP000601435">
    <property type="component" value="Unassembled WGS sequence"/>
</dbReference>
<dbReference type="OrthoDB" id="434048at2759"/>
<sequence length="525" mass="60029">GKDGNIAPSPVPIIAPHELVSWLLRAGKLLLHDEDAKKFWQHHAAVGSAGVDKCKNFKDGYTVHPLCIYGDEAEYTQTKQKILVIYISFPLYDDRKVSVWGTRFPVFALRTDRMESMECLAPVWDFLCWSLNCCYIGKTPSRAVNGDPWHSPSAIPGDLGFRCRLWEVRGDWKWHFQCFGFSSSWLADSVCHVCSASKSDPRCSFVDFKASPAWLGTERSHQQFIAEQLPASRPCNALLYCLGFDYKMIKWCSMHTVHLGIGLHANGGAMHELVQHGYFAGQNESARFNDALLKFQSFCKNHGVQTSQSAFKPYMLVTKGEEFCYFQTKAHNGRVVTSWLAFECRVAADLLKTERLELAAATMYYLHDWYGKVETSGRFLSEAEAIGLRDCGLRHLAGYARLAKLAIAERRLAWQLRPKHHVYHHLLLDAVRDRTNCRKFHNFRGEAAIQLAKRLARTAHQLTVERSVLLRWYTRPLCQTFCFFRKPFPPNNLYRYSFPVTPDQVAVRWCSQRAEAKAMIAAARK</sequence>
<proteinExistence type="predicted"/>
<reference evidence="1" key="1">
    <citation type="submission" date="2021-02" db="EMBL/GenBank/DDBJ databases">
        <authorList>
            <person name="Dougan E. K."/>
            <person name="Rhodes N."/>
            <person name="Thang M."/>
            <person name="Chan C."/>
        </authorList>
    </citation>
    <scope>NUCLEOTIDE SEQUENCE</scope>
</reference>
<evidence type="ECO:0000313" key="1">
    <source>
        <dbReference type="EMBL" id="CAE7208788.1"/>
    </source>
</evidence>
<name>A0A812JQN9_9DINO</name>
<protein>
    <submittedName>
        <fullName evidence="1">Ppk25 protein</fullName>
    </submittedName>
</protein>
<organism evidence="1 2">
    <name type="scientific">Symbiodinium necroappetens</name>
    <dbReference type="NCBI Taxonomy" id="1628268"/>
    <lineage>
        <taxon>Eukaryota</taxon>
        <taxon>Sar</taxon>
        <taxon>Alveolata</taxon>
        <taxon>Dinophyceae</taxon>
        <taxon>Suessiales</taxon>
        <taxon>Symbiodiniaceae</taxon>
        <taxon>Symbiodinium</taxon>
    </lineage>
</organism>
<keyword evidence="2" id="KW-1185">Reference proteome</keyword>